<keyword evidence="4" id="KW-0479">Metal-binding</keyword>
<comment type="catalytic activity">
    <reaction evidence="1">
        <text>a 1,2-diacyl-sn-glycero-3-phospho-(1D-myo-inositol-3-phosphate) + ATP = a 1,2-diacyl-sn-glycero-3-phospho-(1D-myo-inositol-3,5-bisphosphate) + ADP + H(+)</text>
        <dbReference type="Rhea" id="RHEA:13609"/>
        <dbReference type="ChEBI" id="CHEBI:15378"/>
        <dbReference type="ChEBI" id="CHEBI:30616"/>
        <dbReference type="ChEBI" id="CHEBI:57923"/>
        <dbReference type="ChEBI" id="CHEBI:58088"/>
        <dbReference type="ChEBI" id="CHEBI:456216"/>
        <dbReference type="EC" id="2.7.1.150"/>
    </reaction>
</comment>
<dbReference type="InterPro" id="IPR002423">
    <property type="entry name" value="Cpn60/GroEL/TCP-1"/>
</dbReference>
<feature type="compositionally biased region" description="Acidic residues" evidence="13">
    <location>
        <begin position="2079"/>
        <end position="2088"/>
    </location>
</feature>
<evidence type="ECO:0000256" key="9">
    <source>
        <dbReference type="ARBA" id="ARBA00022840"/>
    </source>
</evidence>
<dbReference type="Gene3D" id="3.50.7.10">
    <property type="entry name" value="GroEL"/>
    <property type="match status" value="1"/>
</dbReference>
<keyword evidence="8" id="KW-0862">Zinc</keyword>
<dbReference type="GO" id="GO:0010008">
    <property type="term" value="C:endosome membrane"/>
    <property type="evidence" value="ECO:0007669"/>
    <property type="project" value="TreeGrafter"/>
</dbReference>
<feature type="compositionally biased region" description="Low complexity" evidence="13">
    <location>
        <begin position="176"/>
        <end position="201"/>
    </location>
</feature>
<reference evidence="16" key="2">
    <citation type="submission" date="2023-06" db="EMBL/GenBank/DDBJ databases">
        <authorList>
            <consortium name="Lawrence Berkeley National Laboratory"/>
            <person name="Mondo S.J."/>
            <person name="Hensen N."/>
            <person name="Bonometti L."/>
            <person name="Westerberg I."/>
            <person name="Brannstrom I.O."/>
            <person name="Guillou S."/>
            <person name="Cros-Aarteil S."/>
            <person name="Calhoun S."/>
            <person name="Haridas S."/>
            <person name="Kuo A."/>
            <person name="Pangilinan J."/>
            <person name="Riley R."/>
            <person name="Labutti K."/>
            <person name="Andreopoulos B."/>
            <person name="Lipzen A."/>
            <person name="Chen C."/>
            <person name="Yanf M."/>
            <person name="Daum C."/>
            <person name="Ng V."/>
            <person name="Clum A."/>
            <person name="Steindorff A."/>
            <person name="Ohm R."/>
            <person name="Martin F."/>
            <person name="Silar P."/>
            <person name="Natvig D."/>
            <person name="Lalanne C."/>
            <person name="Gautier V."/>
            <person name="Ament-Velasquez S.L."/>
            <person name="Kruys A."/>
            <person name="Hutchinson M.I."/>
            <person name="Powell A.J."/>
            <person name="Barry K."/>
            <person name="Miller A.N."/>
            <person name="Grigoriev I.V."/>
            <person name="Debuchy R."/>
            <person name="Gladieux P."/>
            <person name="Thoren M.H."/>
            <person name="Johannesson H."/>
        </authorList>
    </citation>
    <scope>NUCLEOTIDE SEQUENCE</scope>
    <source>
        <strain evidence="16">CBS 333.67</strain>
    </source>
</reference>
<feature type="compositionally biased region" description="Low complexity" evidence="13">
    <location>
        <begin position="1639"/>
        <end position="1649"/>
    </location>
</feature>
<dbReference type="CDD" id="cd03334">
    <property type="entry name" value="Fab1_TCP"/>
    <property type="match status" value="1"/>
</dbReference>
<dbReference type="FunFam" id="3.50.7.10:FF:000007">
    <property type="entry name" value="1-phosphatidylinositol 3-phosphate 5-kinase isoform X1"/>
    <property type="match status" value="1"/>
</dbReference>
<keyword evidence="9 12" id="KW-0067">ATP-binding</keyword>
<reference evidence="16" key="1">
    <citation type="journal article" date="2023" name="Mol. Phylogenet. Evol.">
        <title>Genome-scale phylogeny and comparative genomics of the fungal order Sordariales.</title>
        <authorList>
            <person name="Hensen N."/>
            <person name="Bonometti L."/>
            <person name="Westerberg I."/>
            <person name="Brannstrom I.O."/>
            <person name="Guillou S."/>
            <person name="Cros-Aarteil S."/>
            <person name="Calhoun S."/>
            <person name="Haridas S."/>
            <person name="Kuo A."/>
            <person name="Mondo S."/>
            <person name="Pangilinan J."/>
            <person name="Riley R."/>
            <person name="LaButti K."/>
            <person name="Andreopoulos B."/>
            <person name="Lipzen A."/>
            <person name="Chen C."/>
            <person name="Yan M."/>
            <person name="Daum C."/>
            <person name="Ng V."/>
            <person name="Clum A."/>
            <person name="Steindorff A."/>
            <person name="Ohm R.A."/>
            <person name="Martin F."/>
            <person name="Silar P."/>
            <person name="Natvig D.O."/>
            <person name="Lalanne C."/>
            <person name="Gautier V."/>
            <person name="Ament-Velasquez S.L."/>
            <person name="Kruys A."/>
            <person name="Hutchinson M.I."/>
            <person name="Powell A.J."/>
            <person name="Barry K."/>
            <person name="Miller A.N."/>
            <person name="Grigoriev I.V."/>
            <person name="Debuchy R."/>
            <person name="Gladieux P."/>
            <person name="Hiltunen Thoren M."/>
            <person name="Johannesson H."/>
        </authorList>
    </citation>
    <scope>NUCLEOTIDE SEQUENCE</scope>
    <source>
        <strain evidence="16">CBS 333.67</strain>
    </source>
</reference>
<feature type="region of interest" description="Disordered" evidence="13">
    <location>
        <begin position="105"/>
        <end position="381"/>
    </location>
</feature>
<feature type="compositionally biased region" description="Gly residues" evidence="13">
    <location>
        <begin position="2229"/>
        <end position="2239"/>
    </location>
</feature>
<keyword evidence="6 11" id="KW-0863">Zinc-finger</keyword>
<feature type="region of interest" description="Disordered" evidence="13">
    <location>
        <begin position="1749"/>
        <end position="1927"/>
    </location>
</feature>
<evidence type="ECO:0000256" key="2">
    <source>
        <dbReference type="ARBA" id="ARBA00012009"/>
    </source>
</evidence>
<feature type="compositionally biased region" description="Low complexity" evidence="13">
    <location>
        <begin position="1763"/>
        <end position="1787"/>
    </location>
</feature>
<dbReference type="Pfam" id="PF01363">
    <property type="entry name" value="FYVE"/>
    <property type="match status" value="1"/>
</dbReference>
<evidence type="ECO:0000256" key="7">
    <source>
        <dbReference type="ARBA" id="ARBA00022777"/>
    </source>
</evidence>
<feature type="compositionally biased region" description="Low complexity" evidence="13">
    <location>
        <begin position="1132"/>
        <end position="1147"/>
    </location>
</feature>
<dbReference type="CDD" id="cd17300">
    <property type="entry name" value="PIPKc_PIKfyve"/>
    <property type="match status" value="1"/>
</dbReference>
<dbReference type="GeneID" id="87884462"/>
<evidence type="ECO:0000313" key="16">
    <source>
        <dbReference type="EMBL" id="KAK3310233.1"/>
    </source>
</evidence>
<dbReference type="Pfam" id="PF01504">
    <property type="entry name" value="PIP5K"/>
    <property type="match status" value="2"/>
</dbReference>
<dbReference type="PROSITE" id="PS50178">
    <property type="entry name" value="ZF_FYVE"/>
    <property type="match status" value="1"/>
</dbReference>
<feature type="compositionally biased region" description="Polar residues" evidence="13">
    <location>
        <begin position="147"/>
        <end position="167"/>
    </location>
</feature>
<keyword evidence="7 12" id="KW-0418">Kinase</keyword>
<evidence type="ECO:0000256" key="1">
    <source>
        <dbReference type="ARBA" id="ARBA00000768"/>
    </source>
</evidence>
<dbReference type="InterPro" id="IPR002498">
    <property type="entry name" value="PInositol-4-P-4/5-kinase_core"/>
</dbReference>
<feature type="domain" description="PIPK" evidence="15">
    <location>
        <begin position="2217"/>
        <end position="2546"/>
    </location>
</feature>
<dbReference type="FunFam" id="3.30.810.10:FF:000001">
    <property type="entry name" value="1-phosphatidylinositol 3-phosphate 5-kinase FAB1"/>
    <property type="match status" value="1"/>
</dbReference>
<evidence type="ECO:0000259" key="14">
    <source>
        <dbReference type="PROSITE" id="PS50178"/>
    </source>
</evidence>
<feature type="region of interest" description="Disordered" evidence="13">
    <location>
        <begin position="569"/>
        <end position="598"/>
    </location>
</feature>
<feature type="compositionally biased region" description="Low complexity" evidence="13">
    <location>
        <begin position="316"/>
        <end position="328"/>
    </location>
</feature>
<dbReference type="FunFam" id="3.30.40.10:FF:000283">
    <property type="entry name" value="1-phosphatidylinositol-3-phosphate 5-kinase (Fab1)"/>
    <property type="match status" value="1"/>
</dbReference>
<evidence type="ECO:0000256" key="11">
    <source>
        <dbReference type="PROSITE-ProRule" id="PRU00091"/>
    </source>
</evidence>
<dbReference type="PROSITE" id="PS51455">
    <property type="entry name" value="PIPK"/>
    <property type="match status" value="1"/>
</dbReference>
<evidence type="ECO:0000256" key="4">
    <source>
        <dbReference type="ARBA" id="ARBA00022723"/>
    </source>
</evidence>
<feature type="domain" description="FYVE-type" evidence="14">
    <location>
        <begin position="426"/>
        <end position="485"/>
    </location>
</feature>
<dbReference type="RefSeq" id="XP_062726013.1">
    <property type="nucleotide sequence ID" value="XM_062865633.1"/>
</dbReference>
<dbReference type="PANTHER" id="PTHR45748:SF7">
    <property type="entry name" value="1-PHOSPHATIDYLINOSITOL 3-PHOSPHATE 5-KINASE-RELATED"/>
    <property type="match status" value="1"/>
</dbReference>
<dbReference type="GO" id="GO:0000285">
    <property type="term" value="F:1-phosphatidylinositol-3-phosphate 5-kinase activity"/>
    <property type="evidence" value="ECO:0007669"/>
    <property type="project" value="UniProtKB-EC"/>
</dbReference>
<feature type="compositionally biased region" description="Low complexity" evidence="13">
    <location>
        <begin position="2010"/>
        <end position="2023"/>
    </location>
</feature>
<feature type="compositionally biased region" description="Polar residues" evidence="13">
    <location>
        <begin position="258"/>
        <end position="280"/>
    </location>
</feature>
<keyword evidence="17" id="KW-1185">Reference proteome</keyword>
<evidence type="ECO:0000313" key="17">
    <source>
        <dbReference type="Proteomes" id="UP001273166"/>
    </source>
</evidence>
<evidence type="ECO:0000256" key="13">
    <source>
        <dbReference type="SAM" id="MobiDB-lite"/>
    </source>
</evidence>
<dbReference type="FunFam" id="3.30.800.10:FF:000005">
    <property type="entry name" value="1-phosphatidylinositol-3-phosphate 5-kinase (Fab1)"/>
    <property type="match status" value="1"/>
</dbReference>
<dbReference type="Gene3D" id="3.30.800.10">
    <property type="entry name" value="Phosphatidylinositol Phosphate Kinase II Beta"/>
    <property type="match status" value="1"/>
</dbReference>
<feature type="compositionally biased region" description="Basic and acidic residues" evidence="13">
    <location>
        <begin position="520"/>
        <end position="539"/>
    </location>
</feature>
<evidence type="ECO:0000256" key="3">
    <source>
        <dbReference type="ARBA" id="ARBA00022679"/>
    </source>
</evidence>
<organism evidence="16 17">
    <name type="scientific">Chaetomium strumarium</name>
    <dbReference type="NCBI Taxonomy" id="1170767"/>
    <lineage>
        <taxon>Eukaryota</taxon>
        <taxon>Fungi</taxon>
        <taxon>Dikarya</taxon>
        <taxon>Ascomycota</taxon>
        <taxon>Pezizomycotina</taxon>
        <taxon>Sordariomycetes</taxon>
        <taxon>Sordariomycetidae</taxon>
        <taxon>Sordariales</taxon>
        <taxon>Chaetomiaceae</taxon>
        <taxon>Chaetomium</taxon>
    </lineage>
</organism>
<feature type="compositionally biased region" description="Low complexity" evidence="13">
    <location>
        <begin position="571"/>
        <end position="583"/>
    </location>
</feature>
<dbReference type="SUPFAM" id="SSF57903">
    <property type="entry name" value="FYVE/PHD zinc finger"/>
    <property type="match status" value="1"/>
</dbReference>
<feature type="compositionally biased region" description="Polar residues" evidence="13">
    <location>
        <begin position="117"/>
        <end position="139"/>
    </location>
</feature>
<dbReference type="InterPro" id="IPR044769">
    <property type="entry name" value="PIKfyve_PIPKc"/>
</dbReference>
<evidence type="ECO:0000256" key="12">
    <source>
        <dbReference type="PROSITE-ProRule" id="PRU00781"/>
    </source>
</evidence>
<dbReference type="EC" id="2.7.1.150" evidence="2"/>
<dbReference type="PANTHER" id="PTHR45748">
    <property type="entry name" value="1-PHOSPHATIDYLINOSITOL 3-PHOSPHATE 5-KINASE-RELATED"/>
    <property type="match status" value="1"/>
</dbReference>
<feature type="compositionally biased region" description="Low complexity" evidence="13">
    <location>
        <begin position="214"/>
        <end position="228"/>
    </location>
</feature>
<feature type="compositionally biased region" description="Polar residues" evidence="13">
    <location>
        <begin position="1850"/>
        <end position="1862"/>
    </location>
</feature>
<feature type="region of interest" description="Disordered" evidence="13">
    <location>
        <begin position="63"/>
        <end position="82"/>
    </location>
</feature>
<evidence type="ECO:0000256" key="8">
    <source>
        <dbReference type="ARBA" id="ARBA00022833"/>
    </source>
</evidence>
<feature type="region of interest" description="Disordered" evidence="13">
    <location>
        <begin position="1091"/>
        <end position="1153"/>
    </location>
</feature>
<dbReference type="Proteomes" id="UP001273166">
    <property type="component" value="Unassembled WGS sequence"/>
</dbReference>
<feature type="compositionally biased region" description="Low complexity" evidence="13">
    <location>
        <begin position="1693"/>
        <end position="1703"/>
    </location>
</feature>
<dbReference type="Gene3D" id="3.30.810.10">
    <property type="entry name" value="2-Layer Sandwich"/>
    <property type="match status" value="1"/>
</dbReference>
<dbReference type="EMBL" id="JAUDZG010000001">
    <property type="protein sequence ID" value="KAK3310233.1"/>
    <property type="molecule type" value="Genomic_DNA"/>
</dbReference>
<feature type="compositionally biased region" description="Basic and acidic residues" evidence="13">
    <location>
        <begin position="1998"/>
        <end position="2008"/>
    </location>
</feature>
<proteinExistence type="predicted"/>
<dbReference type="InterPro" id="IPR027484">
    <property type="entry name" value="PInositol-4-P-5-kinase_N"/>
</dbReference>
<dbReference type="GO" id="GO:0046854">
    <property type="term" value="P:phosphatidylinositol phosphate biosynthetic process"/>
    <property type="evidence" value="ECO:0007669"/>
    <property type="project" value="TreeGrafter"/>
</dbReference>
<dbReference type="InterPro" id="IPR000306">
    <property type="entry name" value="Znf_FYVE"/>
</dbReference>
<dbReference type="GO" id="GO:0000329">
    <property type="term" value="C:fungal-type vacuole membrane"/>
    <property type="evidence" value="ECO:0007669"/>
    <property type="project" value="TreeGrafter"/>
</dbReference>
<dbReference type="InterPro" id="IPR027483">
    <property type="entry name" value="PInositol-4-P-4/5-kinase_C_sf"/>
</dbReference>
<keyword evidence="5 12" id="KW-0547">Nucleotide-binding</keyword>
<feature type="compositionally biased region" description="Basic and acidic residues" evidence="13">
    <location>
        <begin position="2054"/>
        <end position="2078"/>
    </location>
</feature>
<dbReference type="SUPFAM" id="SSF52029">
    <property type="entry name" value="GroEL apical domain-like"/>
    <property type="match status" value="1"/>
</dbReference>
<dbReference type="SMART" id="SM00330">
    <property type="entry name" value="PIPKc"/>
    <property type="match status" value="1"/>
</dbReference>
<protein>
    <recommendedName>
        <fullName evidence="2">1-phosphatidylinositol-3-phosphate 5-kinase</fullName>
        <ecNumber evidence="2">2.7.1.150</ecNumber>
    </recommendedName>
    <alternativeName>
        <fullName evidence="10">Type III PIP kinase</fullName>
    </alternativeName>
</protein>
<dbReference type="SUPFAM" id="SSF56104">
    <property type="entry name" value="SAICAR synthase-like"/>
    <property type="match status" value="1"/>
</dbReference>
<name>A0AAJ0M5V8_9PEZI</name>
<dbReference type="InterPro" id="IPR013083">
    <property type="entry name" value="Znf_RING/FYVE/PHD"/>
</dbReference>
<evidence type="ECO:0000256" key="6">
    <source>
        <dbReference type="ARBA" id="ARBA00022771"/>
    </source>
</evidence>
<dbReference type="GO" id="GO:0008270">
    <property type="term" value="F:zinc ion binding"/>
    <property type="evidence" value="ECO:0007669"/>
    <property type="project" value="UniProtKB-KW"/>
</dbReference>
<feature type="compositionally biased region" description="Acidic residues" evidence="13">
    <location>
        <begin position="2196"/>
        <end position="2205"/>
    </location>
</feature>
<dbReference type="InterPro" id="IPR017455">
    <property type="entry name" value="Znf_FYVE-rel"/>
</dbReference>
<keyword evidence="3 12" id="KW-0808">Transferase</keyword>
<feature type="region of interest" description="Disordered" evidence="13">
    <location>
        <begin position="1"/>
        <end position="37"/>
    </location>
</feature>
<feature type="compositionally biased region" description="Polar residues" evidence="13">
    <location>
        <begin position="1680"/>
        <end position="1691"/>
    </location>
</feature>
<feature type="region of interest" description="Disordered" evidence="13">
    <location>
        <begin position="1978"/>
        <end position="2122"/>
    </location>
</feature>
<evidence type="ECO:0000256" key="10">
    <source>
        <dbReference type="ARBA" id="ARBA00075294"/>
    </source>
</evidence>
<feature type="region of interest" description="Disordered" evidence="13">
    <location>
        <begin position="511"/>
        <end position="539"/>
    </location>
</feature>
<gene>
    <name evidence="16" type="ORF">B0T15DRAFT_425533</name>
</gene>
<feature type="compositionally biased region" description="Basic and acidic residues" evidence="13">
    <location>
        <begin position="232"/>
        <end position="248"/>
    </location>
</feature>
<comment type="caution">
    <text evidence="16">The sequence shown here is derived from an EMBL/GenBank/DDBJ whole genome shotgun (WGS) entry which is preliminary data.</text>
</comment>
<feature type="region of interest" description="Disordered" evidence="13">
    <location>
        <begin position="1942"/>
        <end position="1964"/>
    </location>
</feature>
<evidence type="ECO:0000256" key="5">
    <source>
        <dbReference type="ARBA" id="ARBA00022741"/>
    </source>
</evidence>
<dbReference type="Pfam" id="PF00118">
    <property type="entry name" value="Cpn60_TCP1"/>
    <property type="match status" value="1"/>
</dbReference>
<dbReference type="GO" id="GO:0005524">
    <property type="term" value="F:ATP binding"/>
    <property type="evidence" value="ECO:0007669"/>
    <property type="project" value="UniProtKB-UniRule"/>
</dbReference>
<feature type="compositionally biased region" description="Basic and acidic residues" evidence="13">
    <location>
        <begin position="1792"/>
        <end position="1802"/>
    </location>
</feature>
<feature type="region of interest" description="Disordered" evidence="13">
    <location>
        <begin position="2190"/>
        <end position="2268"/>
    </location>
</feature>
<dbReference type="Gene3D" id="3.30.40.10">
    <property type="entry name" value="Zinc/RING finger domain, C3HC4 (zinc finger)"/>
    <property type="match status" value="1"/>
</dbReference>
<feature type="compositionally biased region" description="Low complexity" evidence="13">
    <location>
        <begin position="1091"/>
        <end position="1105"/>
    </location>
</feature>
<accession>A0AAJ0M5V8</accession>
<feature type="region of interest" description="Disordered" evidence="13">
    <location>
        <begin position="1630"/>
        <end position="1704"/>
    </location>
</feature>
<dbReference type="InterPro" id="IPR027409">
    <property type="entry name" value="GroEL-like_apical_dom_sf"/>
</dbReference>
<feature type="compositionally biased region" description="Basic residues" evidence="13">
    <location>
        <begin position="1949"/>
        <end position="1959"/>
    </location>
</feature>
<sequence length="2576" mass="282303">MAADANGLGKLSLGPSAPGSPIDTRPRRDSTISFSVSSPADREQIALALDKIHTSASQSDALTTFNDFADPPASLPSSESKVTAGELVQQGFSGLYTRFKEAVTAVGKSPAHEADDANSQDGASSRKSANAATGGSKTSPLPRGESDATTSTLETSISSGHTASGLSSVGAVAGDSQSIAPSTSKASSAATPGSASKTPSTQSIQSMPKIAKSAPPTAANAAVAPVTVQGLMDKDAARSGTTRGEDMPARSAGRRSISRPTDTAPSPNLSGNVSLESVPTSDRIVLPNRARREDSITSMDGATDTPRSPVPASGEARAPPSSSRLAAADLTRKPAVIDRIVSSRGRSHSRSSSMDPGAAEASPISTSAHSSVYHDSFSHNERPQMLRSGLMKIPGTTTNEGAPEIVNARLERMRKQVLSKEFWMADETCKECFLCGTPFTAFRRKHHCRTCGCIFDSKCTSNISGQKFGVPGTLRVCKTCLNVINRRYDSGSDDSADESYLPAIFRAGHANKLVPPGAKPRTDDEASMSERTEQAEDTRTATTPMMAIPATRRVGDSNRHSAILEIDMPQLSRPSSSRSLKSLATGRPQSGHRRHHSKHNFLTRFKPPADEGAPFRAPASDALGLGKRSNVNAFHTDNIIDPELAPYMSDESSEDEQMSSIFTTMDSGDFQPASLDPGRSSFGTYLGAGRKHRFRHGGEKSISGLSHASRGLEEGSGLQNLSIHIRPPRRRNLSIASASIHHLRSPARPKSAVHKGPAASADTLSIFENVVEAPGMKRSDSIRDGKSGEEGLNPASAQHVKKLFRQLLQDADIPNPASWERSLIPILDRCADDVDPDIRNGDDMDIRHWVKLKKIPGGRPGDTAYVHGVVFTKNLALKSMPRKIRNPRIVVITFPLEYQRHPEQHFMSLQPVIEQEREYLRMVVNRILNLEPHVLLVEKSVAGLALQYLSEANVAVVYNVKPSVIEAVARIVNMPVISSMDMLSLGARVGMCESFEVKTFVNNEIRGKKKTYIFMSGCPKDRGCTIALRGASTEILTRMKRITEFMVYVIYNLKLESCLMRDEFVQIPSEASLSLPPGPASAQQIQEALPAPLGGAADPSSSPPAILITSQSTEGEKALQDTSRTTAAGDSEAAPVEPAAAQPAPAETSPKSISMHELHSHAQVPEDAPMPSFYSDMVAKYETRILSTSPFVKFKQPYLLVKAREQERRAAYLRSLLKQEQVEESDEDEKPRPEPFQLVKPEMVQGIETKGPRKVLEVLHAVHEAEYDKAMHSYRTQAKQWEAYTHGCLDLFDPYSHQNIVVLYSVTCTATKIPCSEPSLVAIEFYNEHPDQRGNMDQDCTLGQYIEDICEGAEFVCHSNGCERKMHEHHRTYVHDNARLTIILETSPAWPENFPSKPHEAAAGDSDGTGICMWNYCKHCNKHFGLMPMSVSTWKYSFGKYLELSFWSRGLQLNPQTECPHDHQKDHIRFFYYLYRDIAVRVHYDPIDLYEIIVPRTKITWKVDYDLKLKNDIFVKAEERWNRFMNSVRARLKSIRIDSVLPEKAEACKAEVERLGRKAQEDQPELVRALQEAYMNSKYYEVIPLNAVIREMLEKVTDWDAAFAAFEAEFLSDKDVRQLTIIQLKKMFTDHESKESLPSTEGSVSAGSESEGKTSTATSPPGVSEDEKPSQTSEEGDVTGQPQETAPSPTAQPAPGAKEGGAVEAEELLERVEPLDLATPITPTVSKTVFAPSSDAAAGPDVVVVATKPATDQPTTPVPAPAPALASTAPLAAQASAIQSAPPGQQPLSLSERVEQLRREQRALSNGGTTTTGSAPGAENVSGIPQPTPERNLPRRAGTAVSPPMVRAISQPSGTLPRTQSAIGKLLLKEQRLQDTGADTQKAAPGDGPPPKGDKKFADRIGLGALKSHRKAGPSGIPRYVHKRESKVSTLARHFEQLSREFEKERMKDRKQRAAKMHYTRAFLPRSSTKTIVEVYKDVDQAVQEPPGPSDDDQLLLNRERSDNKPTEDASTAAAPSVTAVASQEAKAKTKTKAKVSTAEPGSPQEAPPQTPAPEKEAAAQAGEEREDNRQEESRAGTDDDEGAESEGDNSSLTLDDILPDVKEIAESLEPSGEIPEELPRHQKKSLMTMLTNFWAERSASGWPQLEYPINATDHIFFDSDVIVKEDEPSSLVAFALSSEDYRSKLAEIRQKWETPSDDDDEPDEPDGHSSDDDGLEMKGPQQTWKATEGGGGGGGGGAAAAPPPPPQAPSKTAKASTKYNTELEKSLKRPTGMHVKYQFAEGSARMTCQIFYAEQFDALRRMCGVADRFVESLSRCLKWDSKGGKTKSVFLKTLDERFILKSLSPSETSSFLRFAPDYFGLMAEALFRDLPSVIAKMFGFFRVYIKNPLTNTEIKLDLLVMENLFYDRCPSRTFDLKGSMRNRRIQSTGEQNEVLLDENMVEYIYESPLFAREHSKRLLRASVYNDTLFLAKRDVMDYSLMVAVDEVRREIAVGIIDCIRTYTWDKQLESWVKSRGFAGGGRNRPTVTSPKEYKSRFREAMARYILQSPNCWHTFGSRKIPDTPATPRPRFEEDL</sequence>
<evidence type="ECO:0000259" key="15">
    <source>
        <dbReference type="PROSITE" id="PS51455"/>
    </source>
</evidence>
<dbReference type="InterPro" id="IPR011011">
    <property type="entry name" value="Znf_FYVE_PHD"/>
</dbReference>
<dbReference type="SMART" id="SM00064">
    <property type="entry name" value="FYVE"/>
    <property type="match status" value="1"/>
</dbReference>